<keyword evidence="3 6" id="KW-0808">Transferase</keyword>
<dbReference type="InterPro" id="IPR004960">
    <property type="entry name" value="LipA_acyltrans"/>
</dbReference>
<dbReference type="Proteomes" id="UP000254626">
    <property type="component" value="Unassembled WGS sequence"/>
</dbReference>
<dbReference type="GO" id="GO:0016747">
    <property type="term" value="F:acyltransferase activity, transferring groups other than amino-acyl groups"/>
    <property type="evidence" value="ECO:0007669"/>
    <property type="project" value="InterPro"/>
</dbReference>
<evidence type="ECO:0000256" key="1">
    <source>
        <dbReference type="ARBA" id="ARBA00022475"/>
    </source>
</evidence>
<keyword evidence="6" id="KW-1133">Transmembrane helix</keyword>
<feature type="transmembrane region" description="Helical" evidence="6">
    <location>
        <begin position="33"/>
        <end position="52"/>
    </location>
</feature>
<evidence type="ECO:0000313" key="9">
    <source>
        <dbReference type="Proteomes" id="UP000057088"/>
    </source>
</evidence>
<dbReference type="CDD" id="cd07984">
    <property type="entry name" value="LPLAT_LABLAT-like"/>
    <property type="match status" value="1"/>
</dbReference>
<dbReference type="InterPro" id="IPR011921">
    <property type="entry name" value="Lipid_A_MsbB"/>
</dbReference>
<comment type="similarity">
    <text evidence="6">Belongs to the LpxL/LpxM/LpxP family. LpxM subfamily.</text>
</comment>
<dbReference type="RefSeq" id="WP_061057003.1">
    <property type="nucleotide sequence ID" value="NZ_CABLBX010000014.1"/>
</dbReference>
<gene>
    <name evidence="8" type="primary">msbB</name>
    <name evidence="6" type="synonym">lpxM</name>
    <name evidence="7" type="ORF">AL536_19660</name>
    <name evidence="8" type="ORF">NCTC11327_02694</name>
</gene>
<evidence type="ECO:0000313" key="8">
    <source>
        <dbReference type="EMBL" id="SUP29336.1"/>
    </source>
</evidence>
<comment type="function">
    <text evidence="6">Catalyzes the transfer of an acyl chain from an acyl-[acyl-carrier-protein] (ACP) to a Kdo(2)-(acyl)-lipid IV(A) to form a Kdo(2)-lipid A.</text>
</comment>
<dbReference type="Proteomes" id="UP000057088">
    <property type="component" value="Chromosome 2"/>
</dbReference>
<dbReference type="EMBL" id="UHIP01000001">
    <property type="protein sequence ID" value="SUP29336.1"/>
    <property type="molecule type" value="Genomic_DNA"/>
</dbReference>
<reference evidence="9" key="1">
    <citation type="submission" date="2015-12" db="EMBL/GenBank/DDBJ databases">
        <title>FDA dAtabase for Regulatory Grade micrObial Sequences (FDA-ARGOS): Supporting development and validation of Infectious Disease Dx tests.</title>
        <authorList>
            <person name="Hoffmann M."/>
            <person name="Allard M."/>
            <person name="Evans P."/>
            <person name="Brown E."/>
            <person name="Tallon L.J."/>
            <person name="Sadzewicz L."/>
            <person name="Sengamalay N."/>
            <person name="Ott S."/>
            <person name="Godinez A."/>
            <person name="Nagaraj S."/>
            <person name="Vyas G."/>
            <person name="Aluvathingal J."/>
            <person name="Nadendla S."/>
            <person name="Geyer C."/>
            <person name="Sichtig H."/>
        </authorList>
    </citation>
    <scope>NUCLEOTIDE SEQUENCE [LARGE SCALE GENOMIC DNA]</scope>
    <source>
        <strain evidence="9">ATCC 33809</strain>
    </source>
</reference>
<reference evidence="7" key="2">
    <citation type="submission" date="2018-01" db="EMBL/GenBank/DDBJ databases">
        <title>FDA dAtabase for Regulatory Grade micrObial Sequences (FDA-ARGOS): Supporting development and validation of Infectious Disease Dx tests.</title>
        <authorList>
            <person name="Hoffmann M."/>
            <person name="Allard M."/>
            <person name="Evans P."/>
            <person name="Brown E."/>
            <person name="Tallon L."/>
            <person name="Sadzewicz L."/>
            <person name="Sengamalay N."/>
            <person name="Ott S."/>
            <person name="Godinez A."/>
            <person name="Nagaraj S."/>
            <person name="Vyas G."/>
            <person name="Aluvathingal J."/>
            <person name="Nadendla S."/>
            <person name="Geyer C."/>
            <person name="Sichtig H."/>
        </authorList>
    </citation>
    <scope>NUCLEOTIDE SEQUENCE</scope>
    <source>
        <strain evidence="7">ATCC 33809</strain>
    </source>
</reference>
<keyword evidence="6" id="KW-0812">Transmembrane</keyword>
<evidence type="ECO:0000256" key="2">
    <source>
        <dbReference type="ARBA" id="ARBA00022519"/>
    </source>
</evidence>
<evidence type="ECO:0000313" key="7">
    <source>
        <dbReference type="EMBL" id="AMF95585.1"/>
    </source>
</evidence>
<dbReference type="NCBIfam" id="NF006507">
    <property type="entry name" value="PRK08943.1"/>
    <property type="match status" value="1"/>
</dbReference>
<dbReference type="AlphaFoldDB" id="A0AAX2LRK7"/>
<dbReference type="GO" id="GO:0005886">
    <property type="term" value="C:plasma membrane"/>
    <property type="evidence" value="ECO:0007669"/>
    <property type="project" value="UniProtKB-SubCell"/>
</dbReference>
<dbReference type="HAMAP" id="MF_01944">
    <property type="entry name" value="Lipid_A_LpxM"/>
    <property type="match status" value="1"/>
</dbReference>
<comment type="pathway">
    <text evidence="6">Bacterial outer membrane biogenesis; lipopolysaccharide biosynthesis.</text>
</comment>
<accession>A0AAX2LRK7</accession>
<dbReference type="EC" id="2.3.1.243" evidence="6"/>
<evidence type="ECO:0000256" key="3">
    <source>
        <dbReference type="ARBA" id="ARBA00022679"/>
    </source>
</evidence>
<evidence type="ECO:0000256" key="6">
    <source>
        <dbReference type="HAMAP-Rule" id="MF_01944"/>
    </source>
</evidence>
<comment type="catalytic activity">
    <reaction evidence="6">
        <text>an alpha-Kdo-(2-&gt;4)-alpha-Kdo-(2-&gt;6)-(acyl)-lipid IVA + a fatty acyl-[ACP] = an alpha-Kdo-(2-&gt;4)-alpha-Kdo-(2-&gt;6)-lipid A + holo-[ACP]</text>
        <dbReference type="Rhea" id="RHEA:69400"/>
        <dbReference type="Rhea" id="RHEA-COMP:9685"/>
        <dbReference type="Rhea" id="RHEA-COMP:14125"/>
        <dbReference type="ChEBI" id="CHEBI:64479"/>
        <dbReference type="ChEBI" id="CHEBI:138651"/>
        <dbReference type="ChEBI" id="CHEBI:176430"/>
        <dbReference type="ChEBI" id="CHEBI:176431"/>
        <dbReference type="EC" id="2.3.1.243"/>
    </reaction>
</comment>
<dbReference type="EMBL" id="CP014035">
    <property type="protein sequence ID" value="AMF95585.1"/>
    <property type="molecule type" value="Genomic_DNA"/>
</dbReference>
<dbReference type="PANTHER" id="PTHR30606:SF4">
    <property type="entry name" value="LIPID A BIOSYNTHESIS MYRISTOYLTRANSFERASE"/>
    <property type="match status" value="1"/>
</dbReference>
<evidence type="ECO:0000256" key="4">
    <source>
        <dbReference type="ARBA" id="ARBA00023136"/>
    </source>
</evidence>
<keyword evidence="1 6" id="KW-1003">Cell membrane</keyword>
<dbReference type="Pfam" id="PF03279">
    <property type="entry name" value="Lip_A_acyltrans"/>
    <property type="match status" value="1"/>
</dbReference>
<dbReference type="GO" id="GO:0036104">
    <property type="term" value="P:Kdo2-lipid A biosynthetic process"/>
    <property type="evidence" value="ECO:0007669"/>
    <property type="project" value="UniProtKB-UniRule"/>
</dbReference>
<dbReference type="GO" id="GO:0009103">
    <property type="term" value="P:lipopolysaccharide biosynthetic process"/>
    <property type="evidence" value="ECO:0007669"/>
    <property type="project" value="UniProtKB-UniRule"/>
</dbReference>
<reference evidence="8 10" key="3">
    <citation type="submission" date="2018-06" db="EMBL/GenBank/DDBJ databases">
        <authorList>
            <consortium name="Pathogen Informatics"/>
            <person name="Doyle S."/>
        </authorList>
    </citation>
    <scope>NUCLEOTIDE SEQUENCE [LARGE SCALE GENOMIC DNA]</scope>
    <source>
        <strain evidence="8 10">NCTC11327</strain>
    </source>
</reference>
<dbReference type="GeneID" id="29385121"/>
<comment type="subcellular location">
    <subcellularLocation>
        <location evidence="6">Cell inner membrane</location>
        <topology evidence="6">Single-pass membrane protein</topology>
    </subcellularLocation>
</comment>
<organism evidence="8 10">
    <name type="scientific">Vibrio fluvialis</name>
    <dbReference type="NCBI Taxonomy" id="676"/>
    <lineage>
        <taxon>Bacteria</taxon>
        <taxon>Pseudomonadati</taxon>
        <taxon>Pseudomonadota</taxon>
        <taxon>Gammaproteobacteria</taxon>
        <taxon>Vibrionales</taxon>
        <taxon>Vibrionaceae</taxon>
        <taxon>Vibrio</taxon>
    </lineage>
</organism>
<name>A0AAX2LRK7_VIBFL</name>
<dbReference type="PANTHER" id="PTHR30606">
    <property type="entry name" value="LIPID A BIOSYNTHESIS LAUROYL ACYLTRANSFERASE"/>
    <property type="match status" value="1"/>
</dbReference>
<dbReference type="PIRSF" id="PIRSF026649">
    <property type="entry name" value="MsbB"/>
    <property type="match status" value="1"/>
</dbReference>
<comment type="pathway">
    <text evidence="6">Glycolipid biosynthesis; KDO(2)-lipid A biosynthesis; KDO(2)-lipid A from CMP-3-deoxy-D-manno-octulosonate and lipid IV(A): step 4/4.</text>
</comment>
<keyword evidence="4 6" id="KW-0472">Membrane</keyword>
<sequence length="327" mass="37817">MPSSNSSSSLRNDHDDYAYNPQFSWHFLHPRYWGTWLAVIFACLLSFLPIFLKRVLAQSLAKFAVKVKSKANTRARVNLHMCFPEKSVDEREKILQEMYITSVMFLIGFASTSLRSKAWLEHNTTIRGFEHVEHVLERGENVILLVPHTWAIDIPAILLASRGHPVSAMAKSQKNKVSDWLMHKQRVQYGGRVYDRSVGIKPFIKSVRKDGYLGYYLPDEDLGREHSVFVDFFATQKATIAGLGRLSTLSKSKIVPLFAMFNSETGQYELDFYPELPFPTGDEHQDARMMNECIEDYVSQRPEQYMWILRLLKTRPDSDINPYQVKQ</sequence>
<keyword evidence="6" id="KW-0448">Lipopolysaccharide biosynthesis</keyword>
<keyword evidence="9" id="KW-1185">Reference proteome</keyword>
<proteinExistence type="inferred from homology"/>
<evidence type="ECO:0000313" key="10">
    <source>
        <dbReference type="Proteomes" id="UP000254626"/>
    </source>
</evidence>
<protein>
    <recommendedName>
        <fullName evidence="6">Lipid A biosynthesis acyltransferase</fullName>
        <ecNumber evidence="6">2.3.1.243</ecNumber>
    </recommendedName>
    <alternativeName>
        <fullName evidence="6">Kdo(2)-lauroyl-lipid IV(A) acyltransferase</fullName>
    </alternativeName>
</protein>
<evidence type="ECO:0000256" key="5">
    <source>
        <dbReference type="ARBA" id="ARBA00023315"/>
    </source>
</evidence>
<keyword evidence="5 6" id="KW-0012">Acyltransferase</keyword>
<feature type="short sequence motif" description="HXXXXD motif" evidence="6">
    <location>
        <begin position="148"/>
        <end position="153"/>
    </location>
</feature>
<dbReference type="NCBIfam" id="TIGR02208">
    <property type="entry name" value="lipid_A_msbB"/>
    <property type="match status" value="1"/>
</dbReference>
<dbReference type="KEGG" id="vfl:AL536_19660"/>
<dbReference type="GO" id="GO:0009276">
    <property type="term" value="C:Gram-negative-bacterium-type cell wall"/>
    <property type="evidence" value="ECO:0007669"/>
    <property type="project" value="InterPro"/>
</dbReference>
<keyword evidence="2 6" id="KW-0997">Cell inner membrane</keyword>